<dbReference type="NCBIfam" id="NF002327">
    <property type="entry name" value="PRK01286.1-2"/>
    <property type="match status" value="1"/>
</dbReference>
<dbReference type="SMART" id="SM00471">
    <property type="entry name" value="HDc"/>
    <property type="match status" value="1"/>
</dbReference>
<dbReference type="Pfam" id="PF13286">
    <property type="entry name" value="HD_assoc"/>
    <property type="match status" value="1"/>
</dbReference>
<dbReference type="InterPro" id="IPR006674">
    <property type="entry name" value="HD_domain"/>
</dbReference>
<dbReference type="EMBL" id="LWLG01000013">
    <property type="protein sequence ID" value="OAQ20259.1"/>
    <property type="molecule type" value="Genomic_DNA"/>
</dbReference>
<accession>A0A179D3G7</accession>
<dbReference type="PANTHER" id="PTHR35795">
    <property type="entry name" value="SLR1885 PROTEIN"/>
    <property type="match status" value="1"/>
</dbReference>
<reference evidence="4 5" key="1">
    <citation type="submission" date="2016-04" db="EMBL/GenBank/DDBJ databases">
        <title>Genome analysis of Thermosulfurimonas dismutans, the first thermophilic sulfur-disproportionating bacterium of the phylum Thermodesulfobacteria.</title>
        <authorList>
            <person name="Mardanov A.V."/>
            <person name="Beletsky A.V."/>
            <person name="Kadnikov V.V."/>
            <person name="Slobodkin A.I."/>
            <person name="Ravin N.V."/>
        </authorList>
    </citation>
    <scope>NUCLEOTIDE SEQUENCE [LARGE SCALE GENOMIC DNA]</scope>
    <source>
        <strain evidence="4 5">S95</strain>
    </source>
</reference>
<name>A0A179D3G7_9BACT</name>
<dbReference type="Proteomes" id="UP000078390">
    <property type="component" value="Unassembled WGS sequence"/>
</dbReference>
<dbReference type="PANTHER" id="PTHR35795:SF1">
    <property type="entry name" value="BIS(5'-NUCLEOSYL)-TETRAPHOSPHATASE, SYMMETRICAL"/>
    <property type="match status" value="1"/>
</dbReference>
<dbReference type="NCBIfam" id="TIGR01353">
    <property type="entry name" value="dGTP_triPase"/>
    <property type="match status" value="1"/>
</dbReference>
<evidence type="ECO:0000313" key="5">
    <source>
        <dbReference type="Proteomes" id="UP000078390"/>
    </source>
</evidence>
<feature type="domain" description="HD" evidence="3">
    <location>
        <begin position="75"/>
        <end position="195"/>
    </location>
</feature>
<dbReference type="InterPro" id="IPR051094">
    <property type="entry name" value="Diverse_Catalytic_Enzymes"/>
</dbReference>
<dbReference type="PATRIC" id="fig|999894.6.peg.1612"/>
<evidence type="ECO:0000256" key="1">
    <source>
        <dbReference type="ARBA" id="ARBA00022801"/>
    </source>
</evidence>
<evidence type="ECO:0000256" key="2">
    <source>
        <dbReference type="HAMAP-Rule" id="MF_01212"/>
    </source>
</evidence>
<evidence type="ECO:0000313" key="4">
    <source>
        <dbReference type="EMBL" id="OAQ20259.1"/>
    </source>
</evidence>
<dbReference type="InterPro" id="IPR003607">
    <property type="entry name" value="HD/PDEase_dom"/>
</dbReference>
<dbReference type="InterPro" id="IPR006261">
    <property type="entry name" value="dGTPase"/>
</dbReference>
<evidence type="ECO:0000259" key="3">
    <source>
        <dbReference type="PROSITE" id="PS51831"/>
    </source>
</evidence>
<dbReference type="CDD" id="cd00077">
    <property type="entry name" value="HDc"/>
    <property type="match status" value="1"/>
</dbReference>
<protein>
    <recommendedName>
        <fullName evidence="2">Deoxyguanosinetriphosphate triphosphohydrolase-like protein</fullName>
    </recommendedName>
</protein>
<organism evidence="4 5">
    <name type="scientific">Thermosulfurimonas dismutans</name>
    <dbReference type="NCBI Taxonomy" id="999894"/>
    <lineage>
        <taxon>Bacteria</taxon>
        <taxon>Pseudomonadati</taxon>
        <taxon>Thermodesulfobacteriota</taxon>
        <taxon>Thermodesulfobacteria</taxon>
        <taxon>Thermodesulfobacteriales</taxon>
        <taxon>Thermodesulfobacteriaceae</taxon>
        <taxon>Thermosulfurimonas</taxon>
    </lineage>
</organism>
<keyword evidence="1 2" id="KW-0378">Hydrolase</keyword>
<dbReference type="Gene3D" id="1.10.3210.10">
    <property type="entry name" value="Hypothetical protein af1432"/>
    <property type="match status" value="1"/>
</dbReference>
<proteinExistence type="inferred from homology"/>
<dbReference type="HAMAP" id="MF_01212">
    <property type="entry name" value="dGTPase_type2"/>
    <property type="match status" value="1"/>
</dbReference>
<sequence>MTIRESLEKLEEEILSPWAAKAHHSKGRLVSEPECPLRTCFQRDRDRIIHSKAFRRLKHKTQVFLAPTGDHYRTRLTHTLEVAQIARTIARALRLNEDLTEAIALGHDLGHTPFGHAGEEVLNELVPGGFRHYEQSLRVVDFLEKEGRGLNLTFEVRDGILKHSKGLGPILTPDEDGPATLEGEVVRLADIIAYVNHDLDDALRAGLIREKDIPENCLRILGRRHAERINTMVSDVIRETLAAEDRTLHLSAPVLKALEDLRSFLFEKVYRSPAVRREFEKARRILTDLFEYYLQQETVWEKEMSCYEEGTPKERIVCDFIAGMTDRYALYLYEKLFIPKPFAGGL</sequence>
<dbReference type="SUPFAM" id="SSF109604">
    <property type="entry name" value="HD-domain/PDEase-like"/>
    <property type="match status" value="1"/>
</dbReference>
<gene>
    <name evidence="4" type="ORF">TDIS_1614</name>
</gene>
<keyword evidence="5" id="KW-1185">Reference proteome</keyword>
<comment type="caution">
    <text evidence="4">The sequence shown here is derived from an EMBL/GenBank/DDBJ whole genome shotgun (WGS) entry which is preliminary data.</text>
</comment>
<dbReference type="OrthoDB" id="9803619at2"/>
<dbReference type="STRING" id="999894.TDIS_1614"/>
<dbReference type="Pfam" id="PF01966">
    <property type="entry name" value="HD"/>
    <property type="match status" value="1"/>
</dbReference>
<dbReference type="PROSITE" id="PS51831">
    <property type="entry name" value="HD"/>
    <property type="match status" value="1"/>
</dbReference>
<comment type="similarity">
    <text evidence="2">Belongs to the dGTPase family. Type 2 subfamily.</text>
</comment>
<dbReference type="InterPro" id="IPR026875">
    <property type="entry name" value="PHydrolase_assoc_dom"/>
</dbReference>
<dbReference type="GO" id="GO:0016793">
    <property type="term" value="F:triphosphoric monoester hydrolase activity"/>
    <property type="evidence" value="ECO:0007669"/>
    <property type="project" value="InterPro"/>
</dbReference>
<dbReference type="InterPro" id="IPR023023">
    <property type="entry name" value="dNTPase_2"/>
</dbReference>
<dbReference type="AlphaFoldDB" id="A0A179D3G7"/>